<feature type="transmembrane region" description="Helical" evidence="1">
    <location>
        <begin position="220"/>
        <end position="237"/>
    </location>
</feature>
<proteinExistence type="predicted"/>
<comment type="caution">
    <text evidence="2">The sequence shown here is derived from an EMBL/GenBank/DDBJ whole genome shotgun (WGS) entry which is preliminary data.</text>
</comment>
<feature type="transmembrane region" description="Helical" evidence="1">
    <location>
        <begin position="28"/>
        <end position="52"/>
    </location>
</feature>
<feature type="transmembrane region" description="Helical" evidence="1">
    <location>
        <begin position="143"/>
        <end position="162"/>
    </location>
</feature>
<keyword evidence="1" id="KW-0472">Membrane</keyword>
<dbReference type="EMBL" id="VCEI01000025">
    <property type="protein sequence ID" value="TLU92438.1"/>
    <property type="molecule type" value="Genomic_DNA"/>
</dbReference>
<evidence type="ECO:0000313" key="2">
    <source>
        <dbReference type="EMBL" id="TLU92438.1"/>
    </source>
</evidence>
<organism evidence="2 3">
    <name type="scientific">Dyadobacter sediminis</name>
    <dbReference type="NCBI Taxonomy" id="1493691"/>
    <lineage>
        <taxon>Bacteria</taxon>
        <taxon>Pseudomonadati</taxon>
        <taxon>Bacteroidota</taxon>
        <taxon>Cytophagia</taxon>
        <taxon>Cytophagales</taxon>
        <taxon>Spirosomataceae</taxon>
        <taxon>Dyadobacter</taxon>
    </lineage>
</organism>
<name>A0A5R9KCF5_9BACT</name>
<evidence type="ECO:0000256" key="1">
    <source>
        <dbReference type="SAM" id="Phobius"/>
    </source>
</evidence>
<feature type="transmembrane region" description="Helical" evidence="1">
    <location>
        <begin position="174"/>
        <end position="200"/>
    </location>
</feature>
<accession>A0A5R9KCF5</accession>
<dbReference type="Proteomes" id="UP000309788">
    <property type="component" value="Unassembled WGS sequence"/>
</dbReference>
<feature type="transmembrane region" description="Helical" evidence="1">
    <location>
        <begin position="106"/>
        <end position="123"/>
    </location>
</feature>
<reference evidence="2 3" key="1">
    <citation type="submission" date="2019-05" db="EMBL/GenBank/DDBJ databases">
        <authorList>
            <person name="Qu J.-H."/>
        </authorList>
    </citation>
    <scope>NUCLEOTIDE SEQUENCE [LARGE SCALE GENOMIC DNA]</scope>
    <source>
        <strain evidence="2 3">Z12</strain>
    </source>
</reference>
<feature type="transmembrane region" description="Helical" evidence="1">
    <location>
        <begin position="72"/>
        <end position="94"/>
    </location>
</feature>
<keyword evidence="1" id="KW-1133">Transmembrane helix</keyword>
<keyword evidence="1" id="KW-0812">Transmembrane</keyword>
<keyword evidence="3" id="KW-1185">Reference proteome</keyword>
<evidence type="ECO:0000313" key="3">
    <source>
        <dbReference type="Proteomes" id="UP000309788"/>
    </source>
</evidence>
<gene>
    <name evidence="2" type="ORF">FEM55_17105</name>
</gene>
<dbReference type="RefSeq" id="WP_138282546.1">
    <property type="nucleotide sequence ID" value="NZ_BMGE01000003.1"/>
</dbReference>
<dbReference type="AlphaFoldDB" id="A0A5R9KCF5"/>
<sequence>MINLRANINKPDQQAFLLTVSPRKFFRILVLISAGFTIVSYSWRMLCIYGLVNSSKLARIMTKFDVNLENNFPSFYAALILLLSSFLLACIAWASSLQKEKYVLHWKCLSAIFLFLATDEMLALHDSLTDYMRRVFHAGGFLYYAWVIPYAFFVVFIGLMYIRFLAHLPVRIRHLFLLSGALYVGGALGLEMVVGFLITSHISMDSLVFLAALEEHTEELLEMLGIALFIYTLLLYIRMKFGNLGVQLSDD</sequence>
<protein>
    <submittedName>
        <fullName evidence="2">Uncharacterized protein</fullName>
    </submittedName>
</protein>
<dbReference type="OrthoDB" id="850482at2"/>